<evidence type="ECO:0000313" key="2">
    <source>
        <dbReference type="Proteomes" id="UP000324222"/>
    </source>
</evidence>
<dbReference type="EMBL" id="VSRR010002930">
    <property type="protein sequence ID" value="MPC33870.1"/>
    <property type="molecule type" value="Genomic_DNA"/>
</dbReference>
<evidence type="ECO:0000313" key="1">
    <source>
        <dbReference type="EMBL" id="MPC33870.1"/>
    </source>
</evidence>
<protein>
    <submittedName>
        <fullName evidence="1">Uncharacterized protein</fullName>
    </submittedName>
</protein>
<accession>A0A5B7EHD9</accession>
<sequence>MLEVSARAEGSGVANLEVLCVAVETWRNLASNYFIVYCILTHTWTQDFRYKWCSLLGMPLS</sequence>
<keyword evidence="2" id="KW-1185">Reference proteome</keyword>
<gene>
    <name evidence="1" type="ORF">E2C01_027238</name>
</gene>
<organism evidence="1 2">
    <name type="scientific">Portunus trituberculatus</name>
    <name type="common">Swimming crab</name>
    <name type="synonym">Neptunus trituberculatus</name>
    <dbReference type="NCBI Taxonomy" id="210409"/>
    <lineage>
        <taxon>Eukaryota</taxon>
        <taxon>Metazoa</taxon>
        <taxon>Ecdysozoa</taxon>
        <taxon>Arthropoda</taxon>
        <taxon>Crustacea</taxon>
        <taxon>Multicrustacea</taxon>
        <taxon>Malacostraca</taxon>
        <taxon>Eumalacostraca</taxon>
        <taxon>Eucarida</taxon>
        <taxon>Decapoda</taxon>
        <taxon>Pleocyemata</taxon>
        <taxon>Brachyura</taxon>
        <taxon>Eubrachyura</taxon>
        <taxon>Portunoidea</taxon>
        <taxon>Portunidae</taxon>
        <taxon>Portuninae</taxon>
        <taxon>Portunus</taxon>
    </lineage>
</organism>
<name>A0A5B7EHD9_PORTR</name>
<dbReference type="AlphaFoldDB" id="A0A5B7EHD9"/>
<dbReference type="Proteomes" id="UP000324222">
    <property type="component" value="Unassembled WGS sequence"/>
</dbReference>
<proteinExistence type="predicted"/>
<reference evidence="1 2" key="1">
    <citation type="submission" date="2019-05" db="EMBL/GenBank/DDBJ databases">
        <title>Another draft genome of Portunus trituberculatus and its Hox gene families provides insights of decapod evolution.</title>
        <authorList>
            <person name="Jeong J.-H."/>
            <person name="Song I."/>
            <person name="Kim S."/>
            <person name="Choi T."/>
            <person name="Kim D."/>
            <person name="Ryu S."/>
            <person name="Kim W."/>
        </authorList>
    </citation>
    <scope>NUCLEOTIDE SEQUENCE [LARGE SCALE GENOMIC DNA]</scope>
    <source>
        <tissue evidence="1">Muscle</tissue>
    </source>
</reference>
<comment type="caution">
    <text evidence="1">The sequence shown here is derived from an EMBL/GenBank/DDBJ whole genome shotgun (WGS) entry which is preliminary data.</text>
</comment>